<proteinExistence type="predicted"/>
<name>A0A1X7VEX2_AMPQE</name>
<evidence type="ECO:0000256" key="1">
    <source>
        <dbReference type="SAM" id="MobiDB-lite"/>
    </source>
</evidence>
<evidence type="ECO:0000313" key="2">
    <source>
        <dbReference type="EnsemblMetazoa" id="Aqu2.1.38850_001"/>
    </source>
</evidence>
<dbReference type="AlphaFoldDB" id="A0A1X7VEX2"/>
<dbReference type="InParanoid" id="A0A1X7VEX2"/>
<dbReference type="EnsemblMetazoa" id="Aqu2.1.38850_001">
    <property type="protein sequence ID" value="Aqu2.1.38850_001"/>
    <property type="gene ID" value="Aqu2.1.38850"/>
</dbReference>
<feature type="region of interest" description="Disordered" evidence="1">
    <location>
        <begin position="54"/>
        <end position="77"/>
    </location>
</feature>
<protein>
    <submittedName>
        <fullName evidence="2">Uncharacterized protein</fullName>
    </submittedName>
</protein>
<reference evidence="2" key="1">
    <citation type="submission" date="2017-05" db="UniProtKB">
        <authorList>
            <consortium name="EnsemblMetazoa"/>
        </authorList>
    </citation>
    <scope>IDENTIFICATION</scope>
</reference>
<sequence>MSHNSEPYFYESAHLYPNDNFDSQLDIPIAIPVDTHGTCYVAEIVDVSCIDRIEESNDNSDSEEDSLDDNNRMYTNKRNPTLKWHCTSRCKPLLKSDISSII</sequence>
<accession>A0A1X7VEX2</accession>
<feature type="compositionally biased region" description="Acidic residues" evidence="1">
    <location>
        <begin position="56"/>
        <end position="68"/>
    </location>
</feature>
<organism evidence="2">
    <name type="scientific">Amphimedon queenslandica</name>
    <name type="common">Sponge</name>
    <dbReference type="NCBI Taxonomy" id="400682"/>
    <lineage>
        <taxon>Eukaryota</taxon>
        <taxon>Metazoa</taxon>
        <taxon>Porifera</taxon>
        <taxon>Demospongiae</taxon>
        <taxon>Heteroscleromorpha</taxon>
        <taxon>Haplosclerida</taxon>
        <taxon>Niphatidae</taxon>
        <taxon>Amphimedon</taxon>
    </lineage>
</organism>